<gene>
    <name evidence="8" type="ORF">C0Q70_06589</name>
</gene>
<keyword evidence="3" id="KW-0677">Repeat</keyword>
<evidence type="ECO:0000259" key="7">
    <source>
        <dbReference type="PROSITE" id="PS50940"/>
    </source>
</evidence>
<name>A0A2T7PCP9_POMCA</name>
<evidence type="ECO:0000256" key="1">
    <source>
        <dbReference type="ARBA" id="ARBA00022669"/>
    </source>
</evidence>
<evidence type="ECO:0000313" key="9">
    <source>
        <dbReference type="Proteomes" id="UP000245119"/>
    </source>
</evidence>
<evidence type="ECO:0000256" key="3">
    <source>
        <dbReference type="ARBA" id="ARBA00022737"/>
    </source>
</evidence>
<keyword evidence="1" id="KW-0147">Chitin-binding</keyword>
<keyword evidence="6" id="KW-1133">Transmembrane helix</keyword>
<accession>A0A2T7PCP9</accession>
<dbReference type="AlphaFoldDB" id="A0A2T7PCP9"/>
<dbReference type="InterPro" id="IPR002557">
    <property type="entry name" value="Chitin-bd_dom"/>
</dbReference>
<feature type="transmembrane region" description="Helical" evidence="6">
    <location>
        <begin position="12"/>
        <end position="35"/>
    </location>
</feature>
<dbReference type="PANTHER" id="PTHR23301">
    <property type="entry name" value="CHITIN BINDING PERITROPHIN-A"/>
    <property type="match status" value="1"/>
</dbReference>
<evidence type="ECO:0000256" key="2">
    <source>
        <dbReference type="ARBA" id="ARBA00022729"/>
    </source>
</evidence>
<keyword evidence="2" id="KW-0732">Signal</keyword>
<sequence>MSAINYDHYYCTVIICIYYTVITIITTVPSLYVYIIPDRLCPKLDGMFPHPASCRKFVYCSRGAAVVLTCPSDLVYNSKAMTCDYRDSIECSSYHQ</sequence>
<evidence type="ECO:0000256" key="4">
    <source>
        <dbReference type="ARBA" id="ARBA00023157"/>
    </source>
</evidence>
<comment type="caution">
    <text evidence="8">The sequence shown here is derived from an EMBL/GenBank/DDBJ whole genome shotgun (WGS) entry which is preliminary data.</text>
</comment>
<dbReference type="EMBL" id="PZQS01000004">
    <property type="protein sequence ID" value="PVD31177.1"/>
    <property type="molecule type" value="Genomic_DNA"/>
</dbReference>
<proteinExistence type="predicted"/>
<dbReference type="OrthoDB" id="6162453at2759"/>
<dbReference type="SUPFAM" id="SSF57625">
    <property type="entry name" value="Invertebrate chitin-binding proteins"/>
    <property type="match status" value="1"/>
</dbReference>
<dbReference type="GO" id="GO:0005576">
    <property type="term" value="C:extracellular region"/>
    <property type="evidence" value="ECO:0007669"/>
    <property type="project" value="InterPro"/>
</dbReference>
<dbReference type="PROSITE" id="PS50940">
    <property type="entry name" value="CHIT_BIND_II"/>
    <property type="match status" value="1"/>
</dbReference>
<keyword evidence="5" id="KW-0325">Glycoprotein</keyword>
<keyword evidence="6" id="KW-0812">Transmembrane</keyword>
<dbReference type="Pfam" id="PF01607">
    <property type="entry name" value="CBM_14"/>
    <property type="match status" value="1"/>
</dbReference>
<keyword evidence="6" id="KW-0472">Membrane</keyword>
<organism evidence="8 9">
    <name type="scientific">Pomacea canaliculata</name>
    <name type="common">Golden apple snail</name>
    <dbReference type="NCBI Taxonomy" id="400727"/>
    <lineage>
        <taxon>Eukaryota</taxon>
        <taxon>Metazoa</taxon>
        <taxon>Spiralia</taxon>
        <taxon>Lophotrochozoa</taxon>
        <taxon>Mollusca</taxon>
        <taxon>Gastropoda</taxon>
        <taxon>Caenogastropoda</taxon>
        <taxon>Architaenioglossa</taxon>
        <taxon>Ampullarioidea</taxon>
        <taxon>Ampullariidae</taxon>
        <taxon>Pomacea</taxon>
    </lineage>
</organism>
<feature type="domain" description="Chitin-binding type-2" evidence="7">
    <location>
        <begin position="38"/>
        <end position="93"/>
    </location>
</feature>
<protein>
    <recommendedName>
        <fullName evidence="7">Chitin-binding type-2 domain-containing protein</fullName>
    </recommendedName>
</protein>
<keyword evidence="4" id="KW-1015">Disulfide bond</keyword>
<dbReference type="InterPro" id="IPR036508">
    <property type="entry name" value="Chitin-bd_dom_sf"/>
</dbReference>
<evidence type="ECO:0000256" key="5">
    <source>
        <dbReference type="ARBA" id="ARBA00023180"/>
    </source>
</evidence>
<dbReference type="InterPro" id="IPR051940">
    <property type="entry name" value="Chitin_bind-dev_reg"/>
</dbReference>
<dbReference type="GO" id="GO:0008061">
    <property type="term" value="F:chitin binding"/>
    <property type="evidence" value="ECO:0007669"/>
    <property type="project" value="UniProtKB-KW"/>
</dbReference>
<dbReference type="Proteomes" id="UP000245119">
    <property type="component" value="Linkage Group LG4"/>
</dbReference>
<dbReference type="SMART" id="SM00494">
    <property type="entry name" value="ChtBD2"/>
    <property type="match status" value="1"/>
</dbReference>
<dbReference type="PANTHER" id="PTHR23301:SF0">
    <property type="entry name" value="CHITIN-BINDING TYPE-2 DOMAIN-CONTAINING PROTEIN-RELATED"/>
    <property type="match status" value="1"/>
</dbReference>
<evidence type="ECO:0000313" key="8">
    <source>
        <dbReference type="EMBL" id="PVD31177.1"/>
    </source>
</evidence>
<evidence type="ECO:0000256" key="6">
    <source>
        <dbReference type="SAM" id="Phobius"/>
    </source>
</evidence>
<keyword evidence="9" id="KW-1185">Reference proteome</keyword>
<reference evidence="8 9" key="1">
    <citation type="submission" date="2018-04" db="EMBL/GenBank/DDBJ databases">
        <title>The genome of golden apple snail Pomacea canaliculata provides insight into stress tolerance and invasive adaptation.</title>
        <authorList>
            <person name="Liu C."/>
            <person name="Liu B."/>
            <person name="Ren Y."/>
            <person name="Zhang Y."/>
            <person name="Wang H."/>
            <person name="Li S."/>
            <person name="Jiang F."/>
            <person name="Yin L."/>
            <person name="Zhang G."/>
            <person name="Qian W."/>
            <person name="Fan W."/>
        </authorList>
    </citation>
    <scope>NUCLEOTIDE SEQUENCE [LARGE SCALE GENOMIC DNA]</scope>
    <source>
        <strain evidence="8">SZHN2017</strain>
        <tissue evidence="8">Muscle</tissue>
    </source>
</reference>
<dbReference type="Gene3D" id="2.170.140.10">
    <property type="entry name" value="Chitin binding domain"/>
    <property type="match status" value="1"/>
</dbReference>